<dbReference type="GO" id="GO:0000978">
    <property type="term" value="F:RNA polymerase II cis-regulatory region sequence-specific DNA binding"/>
    <property type="evidence" value="ECO:0007669"/>
    <property type="project" value="TreeGrafter"/>
</dbReference>
<feature type="compositionally biased region" description="Low complexity" evidence="6">
    <location>
        <begin position="500"/>
        <end position="513"/>
    </location>
</feature>
<dbReference type="AlphaFoldDB" id="A0A0P1BBV5"/>
<dbReference type="InterPro" id="IPR036236">
    <property type="entry name" value="Znf_C2H2_sf"/>
</dbReference>
<dbReference type="InterPro" id="IPR013087">
    <property type="entry name" value="Znf_C2H2_type"/>
</dbReference>
<feature type="region of interest" description="Disordered" evidence="6">
    <location>
        <begin position="363"/>
        <end position="520"/>
    </location>
</feature>
<proteinExistence type="predicted"/>
<evidence type="ECO:0000313" key="8">
    <source>
        <dbReference type="EMBL" id="CEH13492.1"/>
    </source>
</evidence>
<evidence type="ECO:0000256" key="5">
    <source>
        <dbReference type="PROSITE-ProRule" id="PRU00042"/>
    </source>
</evidence>
<feature type="compositionally biased region" description="Low complexity" evidence="6">
    <location>
        <begin position="12"/>
        <end position="24"/>
    </location>
</feature>
<evidence type="ECO:0000259" key="7">
    <source>
        <dbReference type="PROSITE" id="PS50157"/>
    </source>
</evidence>
<dbReference type="PROSITE" id="PS00028">
    <property type="entry name" value="ZINC_FINGER_C2H2_1"/>
    <property type="match status" value="1"/>
</dbReference>
<dbReference type="PROSITE" id="PS50157">
    <property type="entry name" value="ZINC_FINGER_C2H2_2"/>
    <property type="match status" value="2"/>
</dbReference>
<dbReference type="EMBL" id="CCYA01000221">
    <property type="protein sequence ID" value="CEH13492.1"/>
    <property type="molecule type" value="Genomic_DNA"/>
</dbReference>
<reference evidence="8 9" key="1">
    <citation type="submission" date="2014-09" db="EMBL/GenBank/DDBJ databases">
        <authorList>
            <person name="Magalhaes I.L.F."/>
            <person name="Oliveira U."/>
            <person name="Santos F.R."/>
            <person name="Vidigal T.H.D.A."/>
            <person name="Brescovit A.D."/>
            <person name="Santos A.J."/>
        </authorList>
    </citation>
    <scope>NUCLEOTIDE SEQUENCE [LARGE SCALE GENOMIC DNA]</scope>
</reference>
<dbReference type="STRING" id="401625.A0A0P1BBV5"/>
<evidence type="ECO:0000256" key="2">
    <source>
        <dbReference type="ARBA" id="ARBA00022737"/>
    </source>
</evidence>
<feature type="compositionally biased region" description="Polar residues" evidence="6">
    <location>
        <begin position="1"/>
        <end position="11"/>
    </location>
</feature>
<feature type="domain" description="C2H2-type" evidence="7">
    <location>
        <begin position="309"/>
        <end position="338"/>
    </location>
</feature>
<feature type="compositionally biased region" description="Acidic residues" evidence="6">
    <location>
        <begin position="392"/>
        <end position="421"/>
    </location>
</feature>
<dbReference type="Pfam" id="PF00096">
    <property type="entry name" value="zf-C2H2"/>
    <property type="match status" value="2"/>
</dbReference>
<feature type="compositionally biased region" description="Polar residues" evidence="6">
    <location>
        <begin position="432"/>
        <end position="454"/>
    </location>
</feature>
<feature type="compositionally biased region" description="Basic and acidic residues" evidence="6">
    <location>
        <begin position="366"/>
        <end position="382"/>
    </location>
</feature>
<dbReference type="OrthoDB" id="8922241at2759"/>
<sequence length="542" mass="57246">MAYSPQAATQRSGSSEPSSPYISPVATRPRQGALTSDGLPNDVLSHLTLPMPKRRGAVSGASGPALPFPPLQRPPRRDTSRGPSPSAEEGPELPRIAPLNAPPQRRGAIAAPGFSSLTRSNTSIPGMSSMGTSPFQPGYEDSRTSHDGVPAYAPSGSGLGPSASIPASWTDLRRSSRGSAPPLDNNYLASFSTAPSASAADGIPPTTTYQSTSSYPSSAAVTAGTSASSHVAYVSAAYSPPPSGASFAPMHVGQYGNPTAGLGRPAWQPTMTAGPSMHNMYAPSGLSFDVAKPRPRSGPRIDSDVPRNFRCQYAGCPARFQRNHDLKRHQRGHLATRPFSCSCGKSFSRKDALKRHMLVKGCGHASRRDGAGGKSQERDAKRSNSQGPDAGPEGEADDQDDLDEGEDQSPDEERQDMDAQDGEQYGRHRGYSGSSTHTSSWQDTARSRMTSAPQTRAPLRTHSSDEWSGRSSQDVHCSPSRVESGSGSHYATSVASYQPSTSNYLSSHSTYSSAYDPPSSTIRRESIASLLNFPSTPIAPGR</sequence>
<feature type="compositionally biased region" description="Low complexity" evidence="6">
    <location>
        <begin position="150"/>
        <end position="168"/>
    </location>
</feature>
<evidence type="ECO:0000256" key="1">
    <source>
        <dbReference type="ARBA" id="ARBA00022723"/>
    </source>
</evidence>
<evidence type="ECO:0000256" key="3">
    <source>
        <dbReference type="ARBA" id="ARBA00022771"/>
    </source>
</evidence>
<feature type="domain" description="C2H2-type" evidence="7">
    <location>
        <begin position="339"/>
        <end position="369"/>
    </location>
</feature>
<keyword evidence="4" id="KW-0862">Zinc</keyword>
<feature type="compositionally biased region" description="Polar residues" evidence="6">
    <location>
        <begin position="469"/>
        <end position="499"/>
    </location>
</feature>
<organism evidence="8 9">
    <name type="scientific">Ceraceosorus bombacis</name>
    <dbReference type="NCBI Taxonomy" id="401625"/>
    <lineage>
        <taxon>Eukaryota</taxon>
        <taxon>Fungi</taxon>
        <taxon>Dikarya</taxon>
        <taxon>Basidiomycota</taxon>
        <taxon>Ustilaginomycotina</taxon>
        <taxon>Exobasidiomycetes</taxon>
        <taxon>Ceraceosorales</taxon>
        <taxon>Ceraceosoraceae</taxon>
        <taxon>Ceraceosorus</taxon>
    </lineage>
</organism>
<keyword evidence="3 5" id="KW-0863">Zinc-finger</keyword>
<dbReference type="FunFam" id="3.30.160.60:FF:000100">
    <property type="entry name" value="Zinc finger 45-like"/>
    <property type="match status" value="1"/>
</dbReference>
<accession>A0A0P1BBV5</accession>
<protein>
    <submittedName>
        <fullName evidence="8">FOG: Zn-finger</fullName>
    </submittedName>
</protein>
<dbReference type="SUPFAM" id="SSF57667">
    <property type="entry name" value="beta-beta-alpha zinc fingers"/>
    <property type="match status" value="1"/>
</dbReference>
<dbReference type="Proteomes" id="UP000054845">
    <property type="component" value="Unassembled WGS sequence"/>
</dbReference>
<dbReference type="PANTHER" id="PTHR23235">
    <property type="entry name" value="KRUEPPEL-LIKE TRANSCRIPTION FACTOR"/>
    <property type="match status" value="1"/>
</dbReference>
<dbReference type="GO" id="GO:0000981">
    <property type="term" value="F:DNA-binding transcription factor activity, RNA polymerase II-specific"/>
    <property type="evidence" value="ECO:0007669"/>
    <property type="project" value="TreeGrafter"/>
</dbReference>
<name>A0A0P1BBV5_9BASI</name>
<evidence type="ECO:0000256" key="6">
    <source>
        <dbReference type="SAM" id="MobiDB-lite"/>
    </source>
</evidence>
<keyword evidence="2" id="KW-0677">Repeat</keyword>
<feature type="region of interest" description="Disordered" evidence="6">
    <location>
        <begin position="1"/>
        <end position="190"/>
    </location>
</feature>
<evidence type="ECO:0000256" key="4">
    <source>
        <dbReference type="ARBA" id="ARBA00022833"/>
    </source>
</evidence>
<dbReference type="GO" id="GO:0008270">
    <property type="term" value="F:zinc ion binding"/>
    <property type="evidence" value="ECO:0007669"/>
    <property type="project" value="UniProtKB-KW"/>
</dbReference>
<feature type="compositionally biased region" description="Polar residues" evidence="6">
    <location>
        <begin position="115"/>
        <end position="135"/>
    </location>
</feature>
<keyword evidence="1" id="KW-0479">Metal-binding</keyword>
<evidence type="ECO:0000313" key="9">
    <source>
        <dbReference type="Proteomes" id="UP000054845"/>
    </source>
</evidence>
<keyword evidence="9" id="KW-1185">Reference proteome</keyword>
<dbReference type="SMART" id="SM00355">
    <property type="entry name" value="ZnF_C2H2"/>
    <property type="match status" value="2"/>
</dbReference>
<dbReference type="PANTHER" id="PTHR23235:SF120">
    <property type="entry name" value="KRUPPEL-LIKE FACTOR 15"/>
    <property type="match status" value="1"/>
</dbReference>
<dbReference type="Gene3D" id="3.30.160.60">
    <property type="entry name" value="Classic Zinc Finger"/>
    <property type="match status" value="2"/>
</dbReference>